<dbReference type="Gene3D" id="2.60.40.10">
    <property type="entry name" value="Immunoglobulins"/>
    <property type="match status" value="9"/>
</dbReference>
<evidence type="ECO:0000259" key="7">
    <source>
        <dbReference type="PROSITE" id="PS50093"/>
    </source>
</evidence>
<feature type="signal peptide" evidence="6">
    <location>
        <begin position="1"/>
        <end position="25"/>
    </location>
</feature>
<dbReference type="SUPFAM" id="SSF49299">
    <property type="entry name" value="PKD domain"/>
    <property type="match status" value="8"/>
</dbReference>
<keyword evidence="2" id="KW-0812">Transmembrane</keyword>
<dbReference type="CDD" id="cd00146">
    <property type="entry name" value="PKD"/>
    <property type="match status" value="4"/>
</dbReference>
<dbReference type="EMBL" id="FOLE01000001">
    <property type="protein sequence ID" value="SFB75584.1"/>
    <property type="molecule type" value="Genomic_DNA"/>
</dbReference>
<evidence type="ECO:0000256" key="2">
    <source>
        <dbReference type="ARBA" id="ARBA00022692"/>
    </source>
</evidence>
<feature type="domain" description="PKD" evidence="7">
    <location>
        <begin position="458"/>
        <end position="538"/>
    </location>
</feature>
<reference evidence="8 9" key="1">
    <citation type="submission" date="2016-10" db="EMBL/GenBank/DDBJ databases">
        <authorList>
            <person name="de Groot N.N."/>
        </authorList>
    </citation>
    <scope>NUCLEOTIDE SEQUENCE [LARGE SCALE GENOMIC DNA]</scope>
    <source>
        <strain evidence="8 9">DSM 6793</strain>
    </source>
</reference>
<dbReference type="STRING" id="927664.SAMN05421780_101297"/>
<dbReference type="NCBIfam" id="TIGR04131">
    <property type="entry name" value="Bac_Flav_CTERM"/>
    <property type="match status" value="1"/>
</dbReference>
<evidence type="ECO:0000256" key="5">
    <source>
        <dbReference type="ARBA" id="ARBA00023136"/>
    </source>
</evidence>
<sequence>MMKQFYLTTWLFLLMFSVFCLPTNAQSVNGRIIGAEITYKSLGGNDYEIALNAYRDCASTRDLDNQYFINYTSVATPPFTGSLAVNLVNKEEASSFCPGQASVCSGGSLPGYKRYIYKGTVTLPYKSRWTFSWGLGNRSASLTTINNPTQMLYVESMLNNFVVATNNSPTFSSEPQALVCVNNAMSFNLGATQPDTGHVLHYALVTPRTGSTTTLSYKTGYSAAAFLTSSTAISVNATTGDISLNPSANNEVSCTALKVEEYFNGQLIGSIVRDFQIATRTCDNTLPSLTGINGQNNFLMSVCAGTAVNFSIAGSDVDANQVVELSWNNGITGASFSSSGNNGIFSWTPTSANIGVHTFTVTAKDNACPVQGTQSHTFSIKVTPTPSVKLGNDTTIGCNTTLTLTPIITSGTAPFTYMWSPGGETTPTVQKSVGSYTVLVTDSNGCTAADNIIIKKGIIPNFKSNGDSACVGVAVKFTDLSSSSVASITNWAWRFGDGATSTIKNPTHAYANPGTYSVRLIVKDATACADTIIKQVKVCKIPTANFKYLDSCQNKPLSIMGIQEADPTACPITTWKLTDDKSNSLTNATGAFILNYIDSGTVNVTLTVFNANGCSSSITKAIYINPRPFVNIVDTSYYFKCNQPDSVVHLQAYTRPANKKYRIQWSTGQQIADTFGVVKDSVTLSQTGFYTATVTDILGCTCTDNITVNKPLTADFFRSNYCEAGQSILFSNITESTWGIKSYLWQFGDGNTSTLPNPTHNYPTPPLGGGTSYTVKLFVTDSTNCLDSMQHQVIIALPTTNYAITSPDTICFGDSISYVGPQGQYVNSWTWKFTDTDSITVTNAAQSNGKYAFNQAGCFNVKLRLTYNDNGTSACQKTYPTKKICVRNPFAISIDKAGTCANSPTQFTGAKTTGDYAVNNWNWEFWFTPDAATPATMIATSTQQNPVFTFHRKGIVTAKLRAIDKKGCRAQTESVFNMNDVAKPSFDNEGFCVGKAIHFTIKNAVDTFENIATYKYIFGDGNQLPSSSGDVYHTYSSTGTYNVILVAYSQDGCADSSVTALHILDAPTPVIASDTVCNNIATSFQGSLLVRDTTATYFWLFGDGDTSNVQNPTHLYANAGIFDAKLIVTSASGCRDTTTQSVVVKRNPVSNFGVGSADLVANRPVVFNDNSSFAVKWIWTFDANGSSFITQNPDSADATHTYPKAATEAGNLHVVTLVTESIDGCKDTTSQTIDLNAYFALPTAYSPNGDGLNDKFRVRGKGIKDVREFKIYNRWGQLVFDASGDRQKGLDGWDGKFNGVQQPTGVYVVYAAITTEYGDEIVLKGNLTLLR</sequence>
<keyword evidence="3" id="KW-0677">Repeat</keyword>
<dbReference type="InterPro" id="IPR013783">
    <property type="entry name" value="Ig-like_fold"/>
</dbReference>
<dbReference type="InterPro" id="IPR022409">
    <property type="entry name" value="PKD/Chitinase_dom"/>
</dbReference>
<organism evidence="8 9">
    <name type="scientific">Flexibacter flexilis DSM 6793</name>
    <dbReference type="NCBI Taxonomy" id="927664"/>
    <lineage>
        <taxon>Bacteria</taxon>
        <taxon>Pseudomonadati</taxon>
        <taxon>Bacteroidota</taxon>
        <taxon>Cytophagia</taxon>
        <taxon>Cytophagales</taxon>
        <taxon>Flexibacteraceae</taxon>
        <taxon>Flexibacter</taxon>
    </lineage>
</organism>
<feature type="domain" description="PKD" evidence="7">
    <location>
        <begin position="742"/>
        <end position="765"/>
    </location>
</feature>
<dbReference type="RefSeq" id="WP_091506131.1">
    <property type="nucleotide sequence ID" value="NZ_FOLE01000001.1"/>
</dbReference>
<dbReference type="Pfam" id="PF05345">
    <property type="entry name" value="He_PIG"/>
    <property type="match status" value="1"/>
</dbReference>
<dbReference type="GO" id="GO:0005509">
    <property type="term" value="F:calcium ion binding"/>
    <property type="evidence" value="ECO:0007669"/>
    <property type="project" value="InterPro"/>
</dbReference>
<evidence type="ECO:0000256" key="4">
    <source>
        <dbReference type="ARBA" id="ARBA00022989"/>
    </source>
</evidence>
<proteinExistence type="predicted"/>
<dbReference type="InterPro" id="IPR026341">
    <property type="entry name" value="T9SS_type_B"/>
</dbReference>
<evidence type="ECO:0000256" key="6">
    <source>
        <dbReference type="SAM" id="SignalP"/>
    </source>
</evidence>
<dbReference type="InterPro" id="IPR035986">
    <property type="entry name" value="PKD_dom_sf"/>
</dbReference>
<dbReference type="GO" id="GO:0006816">
    <property type="term" value="P:calcium ion transport"/>
    <property type="evidence" value="ECO:0007669"/>
    <property type="project" value="TreeGrafter"/>
</dbReference>
<dbReference type="OrthoDB" id="7794186at2"/>
<keyword evidence="4" id="KW-1133">Transmembrane helix</keyword>
<feature type="domain" description="PKD" evidence="7">
    <location>
        <begin position="1012"/>
        <end position="1059"/>
    </location>
</feature>
<dbReference type="SMART" id="SM00089">
    <property type="entry name" value="PKD"/>
    <property type="match status" value="7"/>
</dbReference>
<dbReference type="PANTHER" id="PTHR46730:SF4">
    <property type="entry name" value="POLYCYSTIC KIDNEY DISEASE PROTEIN 1-LIKE 1"/>
    <property type="match status" value="1"/>
</dbReference>
<protein>
    <submittedName>
        <fullName evidence="8">Gliding motility-associated C-terminal domain-containing protein</fullName>
    </submittedName>
</protein>
<dbReference type="SUPFAM" id="SSF49313">
    <property type="entry name" value="Cadherin-like"/>
    <property type="match status" value="1"/>
</dbReference>
<dbReference type="PROSITE" id="PS50093">
    <property type="entry name" value="PKD"/>
    <property type="match status" value="4"/>
</dbReference>
<evidence type="ECO:0000313" key="8">
    <source>
        <dbReference type="EMBL" id="SFB75584.1"/>
    </source>
</evidence>
<keyword evidence="9" id="KW-1185">Reference proteome</keyword>
<dbReference type="GO" id="GO:0005886">
    <property type="term" value="C:plasma membrane"/>
    <property type="evidence" value="ECO:0007669"/>
    <property type="project" value="TreeGrafter"/>
</dbReference>
<dbReference type="InterPro" id="IPR000601">
    <property type="entry name" value="PKD_dom"/>
</dbReference>
<keyword evidence="5" id="KW-0472">Membrane</keyword>
<accession>A0A1I1DL67</accession>
<dbReference type="Pfam" id="PF18911">
    <property type="entry name" value="PKD_4"/>
    <property type="match status" value="4"/>
</dbReference>
<gene>
    <name evidence="8" type="ORF">SAMN05421780_101297</name>
</gene>
<comment type="subcellular location">
    <subcellularLocation>
        <location evidence="1">Membrane</location>
        <topology evidence="1">Multi-pass membrane protein</topology>
    </subcellularLocation>
</comment>
<evidence type="ECO:0000313" key="9">
    <source>
        <dbReference type="Proteomes" id="UP000199514"/>
    </source>
</evidence>
<evidence type="ECO:0000256" key="3">
    <source>
        <dbReference type="ARBA" id="ARBA00022737"/>
    </source>
</evidence>
<dbReference type="GO" id="GO:0005261">
    <property type="term" value="F:monoatomic cation channel activity"/>
    <property type="evidence" value="ECO:0007669"/>
    <property type="project" value="TreeGrafter"/>
</dbReference>
<feature type="chain" id="PRO_5011509471" evidence="6">
    <location>
        <begin position="26"/>
        <end position="1331"/>
    </location>
</feature>
<feature type="domain" description="PKD" evidence="7">
    <location>
        <begin position="1095"/>
        <end position="1144"/>
    </location>
</feature>
<dbReference type="Pfam" id="PF13585">
    <property type="entry name" value="CHU_C"/>
    <property type="match status" value="1"/>
</dbReference>
<dbReference type="InterPro" id="IPR015919">
    <property type="entry name" value="Cadherin-like_sf"/>
</dbReference>
<dbReference type="Proteomes" id="UP000199514">
    <property type="component" value="Unassembled WGS sequence"/>
</dbReference>
<name>A0A1I1DL67_9BACT</name>
<keyword evidence="6" id="KW-0732">Signal</keyword>
<evidence type="ECO:0000256" key="1">
    <source>
        <dbReference type="ARBA" id="ARBA00004141"/>
    </source>
</evidence>
<dbReference type="PANTHER" id="PTHR46730">
    <property type="entry name" value="POLYCYSTIN-1"/>
    <property type="match status" value="1"/>
</dbReference>